<dbReference type="EMBL" id="GL445887">
    <property type="protein sequence ID" value="EFN88939.1"/>
    <property type="molecule type" value="Genomic_DNA"/>
</dbReference>
<dbReference type="Proteomes" id="UP000008237">
    <property type="component" value="Unassembled WGS sequence"/>
</dbReference>
<dbReference type="STRING" id="610380.E2B5X0"/>
<dbReference type="AlphaFoldDB" id="E2B5X0"/>
<dbReference type="InterPro" id="IPR052709">
    <property type="entry name" value="Transposase-MT_Hybrid"/>
</dbReference>
<dbReference type="InParanoid" id="E2B5X0"/>
<evidence type="ECO:0000313" key="3">
    <source>
        <dbReference type="Proteomes" id="UP000008237"/>
    </source>
</evidence>
<evidence type="ECO:0000259" key="1">
    <source>
        <dbReference type="Pfam" id="PF17906"/>
    </source>
</evidence>
<feature type="non-terminal residue" evidence="2">
    <location>
        <position position="55"/>
    </location>
</feature>
<gene>
    <name evidence="2" type="ORF">EAI_10885</name>
</gene>
<dbReference type="Pfam" id="PF17906">
    <property type="entry name" value="HTH_48"/>
    <property type="match status" value="1"/>
</dbReference>
<name>E2B5X0_HARSA</name>
<keyword evidence="3" id="KW-1185">Reference proteome</keyword>
<organism evidence="3">
    <name type="scientific">Harpegnathos saltator</name>
    <name type="common">Jerdon's jumping ant</name>
    <dbReference type="NCBI Taxonomy" id="610380"/>
    <lineage>
        <taxon>Eukaryota</taxon>
        <taxon>Metazoa</taxon>
        <taxon>Ecdysozoa</taxon>
        <taxon>Arthropoda</taxon>
        <taxon>Hexapoda</taxon>
        <taxon>Insecta</taxon>
        <taxon>Pterygota</taxon>
        <taxon>Neoptera</taxon>
        <taxon>Endopterygota</taxon>
        <taxon>Hymenoptera</taxon>
        <taxon>Apocrita</taxon>
        <taxon>Aculeata</taxon>
        <taxon>Formicoidea</taxon>
        <taxon>Formicidae</taxon>
        <taxon>Ponerinae</taxon>
        <taxon>Ponerini</taxon>
        <taxon>Harpegnathos</taxon>
    </lineage>
</organism>
<dbReference type="InterPro" id="IPR041426">
    <property type="entry name" value="Mos1_HTH"/>
</dbReference>
<evidence type="ECO:0000313" key="2">
    <source>
        <dbReference type="EMBL" id="EFN88939.1"/>
    </source>
</evidence>
<reference evidence="2 3" key="1">
    <citation type="journal article" date="2010" name="Science">
        <title>Genomic comparison of the ants Camponotus floridanus and Harpegnathos saltator.</title>
        <authorList>
            <person name="Bonasio R."/>
            <person name="Zhang G."/>
            <person name="Ye C."/>
            <person name="Mutti N.S."/>
            <person name="Fang X."/>
            <person name="Qin N."/>
            <person name="Donahue G."/>
            <person name="Yang P."/>
            <person name="Li Q."/>
            <person name="Li C."/>
            <person name="Zhang P."/>
            <person name="Huang Z."/>
            <person name="Berger S.L."/>
            <person name="Reinberg D."/>
            <person name="Wang J."/>
            <person name="Liebig J."/>
        </authorList>
    </citation>
    <scope>NUCLEOTIDE SEQUENCE [LARGE SCALE GENOMIC DNA]</scope>
    <source>
        <strain evidence="2 3">R22 G/1</strain>
    </source>
</reference>
<dbReference type="PANTHER" id="PTHR46060:SF3">
    <property type="entry name" value="PROTEIN GVQW3"/>
    <property type="match status" value="1"/>
</dbReference>
<accession>E2B5X0</accession>
<feature type="non-terminal residue" evidence="2">
    <location>
        <position position="1"/>
    </location>
</feature>
<dbReference type="PANTHER" id="PTHR46060">
    <property type="entry name" value="MARINER MOS1 TRANSPOSASE-LIKE PROTEIN"/>
    <property type="match status" value="1"/>
</dbReference>
<protein>
    <submittedName>
        <fullName evidence="2">Uncharacterized protein FLJ37770</fullName>
    </submittedName>
</protein>
<dbReference type="OMA" id="HINIKFC"/>
<sequence length="55" mass="6635">RINIKFCVKNGRSATETLKMLKNAYGDNYLSQIQVFEWHRRFREGREDVDDDKRS</sequence>
<feature type="domain" description="Mos1 transposase HTH" evidence="1">
    <location>
        <begin position="1"/>
        <end position="45"/>
    </location>
</feature>
<proteinExistence type="predicted"/>
<dbReference type="Gene3D" id="1.10.10.1450">
    <property type="match status" value="1"/>
</dbReference>